<name>A0A4Z1IQ35_9HELO</name>
<evidence type="ECO:0000313" key="3">
    <source>
        <dbReference type="Proteomes" id="UP000297452"/>
    </source>
</evidence>
<feature type="chain" id="PRO_5021431913" evidence="1">
    <location>
        <begin position="17"/>
        <end position="141"/>
    </location>
</feature>
<keyword evidence="3" id="KW-1185">Reference proteome</keyword>
<comment type="caution">
    <text evidence="2">The sequence shown here is derived from an EMBL/GenBank/DDBJ whole genome shotgun (WGS) entry which is preliminary data.</text>
</comment>
<dbReference type="EMBL" id="PQXJ01000129">
    <property type="protein sequence ID" value="TGO61400.1"/>
    <property type="molecule type" value="Genomic_DNA"/>
</dbReference>
<keyword evidence="1" id="KW-0732">Signal</keyword>
<sequence>MSYLMIILFKIEGVCAWNVMFYMGNEKATVNLTEYRGDRSPTLRNPSPNSGHSPFHYYITLSLIPPITLHLSILVPISILWLSLTSTDYLVLTMHRIYCVLLASWEDIAGYLLIGQAYELQCQRQLSHSHSNNAYYQKLTD</sequence>
<feature type="signal peptide" evidence="1">
    <location>
        <begin position="1"/>
        <end position="16"/>
    </location>
</feature>
<evidence type="ECO:0000313" key="2">
    <source>
        <dbReference type="EMBL" id="TGO61400.1"/>
    </source>
</evidence>
<evidence type="ECO:0000256" key="1">
    <source>
        <dbReference type="SAM" id="SignalP"/>
    </source>
</evidence>
<dbReference type="Proteomes" id="UP000297452">
    <property type="component" value="Unassembled WGS sequence"/>
</dbReference>
<gene>
    <name evidence="2" type="ORF">BOTNAR_0129g00110</name>
</gene>
<accession>A0A4Z1IQ35</accession>
<reference evidence="2 3" key="1">
    <citation type="submission" date="2017-12" db="EMBL/GenBank/DDBJ databases">
        <title>Comparative genomics of Botrytis spp.</title>
        <authorList>
            <person name="Valero-Jimenez C.A."/>
            <person name="Tapia P."/>
            <person name="Veloso J."/>
            <person name="Silva-Moreno E."/>
            <person name="Staats M."/>
            <person name="Valdes J.H."/>
            <person name="Van Kan J.A.L."/>
        </authorList>
    </citation>
    <scope>NUCLEOTIDE SEQUENCE [LARGE SCALE GENOMIC DNA]</scope>
    <source>
        <strain evidence="2 3">MUCL2120</strain>
    </source>
</reference>
<proteinExistence type="predicted"/>
<protein>
    <submittedName>
        <fullName evidence="2">Uncharacterized protein</fullName>
    </submittedName>
</protein>
<dbReference type="AlphaFoldDB" id="A0A4Z1IQ35"/>
<organism evidence="2 3">
    <name type="scientific">Botryotinia narcissicola</name>
    <dbReference type="NCBI Taxonomy" id="278944"/>
    <lineage>
        <taxon>Eukaryota</taxon>
        <taxon>Fungi</taxon>
        <taxon>Dikarya</taxon>
        <taxon>Ascomycota</taxon>
        <taxon>Pezizomycotina</taxon>
        <taxon>Leotiomycetes</taxon>
        <taxon>Helotiales</taxon>
        <taxon>Sclerotiniaceae</taxon>
        <taxon>Botryotinia</taxon>
    </lineage>
</organism>